<dbReference type="InterPro" id="IPR000847">
    <property type="entry name" value="LysR_HTH_N"/>
</dbReference>
<keyword evidence="3" id="KW-0238">DNA-binding</keyword>
<dbReference type="eggNOG" id="COG0583">
    <property type="taxonomic scope" value="Bacteria"/>
</dbReference>
<evidence type="ECO:0000256" key="4">
    <source>
        <dbReference type="ARBA" id="ARBA00023163"/>
    </source>
</evidence>
<dbReference type="PANTHER" id="PTHR30419">
    <property type="entry name" value="HTH-TYPE TRANSCRIPTIONAL REGULATOR YBHD"/>
    <property type="match status" value="1"/>
</dbReference>
<comment type="similarity">
    <text evidence="1">Belongs to the LysR transcriptional regulatory family.</text>
</comment>
<dbReference type="InterPro" id="IPR036390">
    <property type="entry name" value="WH_DNA-bd_sf"/>
</dbReference>
<dbReference type="AlphaFoldDB" id="T0C5A7"/>
<dbReference type="InterPro" id="IPR036388">
    <property type="entry name" value="WH-like_DNA-bd_sf"/>
</dbReference>
<dbReference type="SUPFAM" id="SSF46785">
    <property type="entry name" value="Winged helix' DNA-binding domain"/>
    <property type="match status" value="1"/>
</dbReference>
<sequence length="297" mass="33430">MDLRQLRYFVTIADAGQITAAAKRLNIAQPPLSQQLKLMEQELGVTLFERSKKNMTLTAEGIALYQRAVDLLKMFDDMVVEVQELGGGVHGTLSIGTTLYSAPFLLDCVMRLWTEHPQLTFKVWEGEPDRLQELLDSRAIEVAVTNFPVRMQRVSIHRTQPDLFVFVTPENWFPDLPSSIHMRELVEQPLILLGPVYGYGIYNQIVDELHRFSEEPNIVCECHDSTMLFRLVHAGFGGTIIPKSVLTLLPSHKFCAIPIDGSQLAYEPTVVWKSGAHLSNAARAFLSELPTNPDRDA</sequence>
<accession>A0A9E6ZQN2</accession>
<dbReference type="Gene3D" id="3.40.190.290">
    <property type="match status" value="1"/>
</dbReference>
<dbReference type="Proteomes" id="UP000829401">
    <property type="component" value="Chromosome"/>
</dbReference>
<dbReference type="EMBL" id="CP080467">
    <property type="protein sequence ID" value="UNO48680.1"/>
    <property type="molecule type" value="Genomic_DNA"/>
</dbReference>
<dbReference type="RefSeq" id="WP_021295970.1">
    <property type="nucleotide sequence ID" value="NZ_AURB01000113.1"/>
</dbReference>
<dbReference type="GO" id="GO:0003677">
    <property type="term" value="F:DNA binding"/>
    <property type="evidence" value="ECO:0007669"/>
    <property type="project" value="UniProtKB-KW"/>
</dbReference>
<proteinExistence type="inferred from homology"/>
<keyword evidence="4" id="KW-0804">Transcription</keyword>
<gene>
    <name evidence="5" type="ORF">K1I37_18795</name>
</gene>
<keyword evidence="6" id="KW-1185">Reference proteome</keyword>
<dbReference type="OrthoDB" id="9803735at2"/>
<dbReference type="PROSITE" id="PS50931">
    <property type="entry name" value="HTH_LYSR"/>
    <property type="match status" value="1"/>
</dbReference>
<organism evidence="5 6">
    <name type="scientific">Alicyclobacillus acidoterrestris (strain ATCC 49025 / DSM 3922 / CIP 106132 / NCIMB 13137 / GD3B)</name>
    <dbReference type="NCBI Taxonomy" id="1356854"/>
    <lineage>
        <taxon>Bacteria</taxon>
        <taxon>Bacillati</taxon>
        <taxon>Bacillota</taxon>
        <taxon>Bacilli</taxon>
        <taxon>Bacillales</taxon>
        <taxon>Alicyclobacillaceae</taxon>
        <taxon>Alicyclobacillus</taxon>
    </lineage>
</organism>
<dbReference type="CDD" id="cd05466">
    <property type="entry name" value="PBP2_LTTR_substrate"/>
    <property type="match status" value="1"/>
</dbReference>
<evidence type="ECO:0000256" key="3">
    <source>
        <dbReference type="ARBA" id="ARBA00023125"/>
    </source>
</evidence>
<dbReference type="FunFam" id="1.10.10.10:FF:000001">
    <property type="entry name" value="LysR family transcriptional regulator"/>
    <property type="match status" value="1"/>
</dbReference>
<name>T0C5A7_ALIAG</name>
<evidence type="ECO:0000313" key="6">
    <source>
        <dbReference type="Proteomes" id="UP000829401"/>
    </source>
</evidence>
<dbReference type="Gene3D" id="1.10.10.10">
    <property type="entry name" value="Winged helix-like DNA-binding domain superfamily/Winged helix DNA-binding domain"/>
    <property type="match status" value="1"/>
</dbReference>
<dbReference type="PRINTS" id="PR00039">
    <property type="entry name" value="HTHLYSR"/>
</dbReference>
<reference evidence="6" key="1">
    <citation type="journal article" date="2022" name="G3 (Bethesda)">
        <title>Unveiling the complete genome sequence of Alicyclobacillus acidoterrestris DSM 3922T, a taint-producing strain.</title>
        <authorList>
            <person name="Leonardo I.C."/>
            <person name="Barreto Crespo M.T."/>
            <person name="Gaspar F.B."/>
        </authorList>
    </citation>
    <scope>NUCLEOTIDE SEQUENCE [LARGE SCALE GENOMIC DNA]</scope>
    <source>
        <strain evidence="6">DSM 3922</strain>
    </source>
</reference>
<evidence type="ECO:0000256" key="1">
    <source>
        <dbReference type="ARBA" id="ARBA00009437"/>
    </source>
</evidence>
<keyword evidence="2" id="KW-0805">Transcription regulation</keyword>
<dbReference type="InterPro" id="IPR005119">
    <property type="entry name" value="LysR_subst-bd"/>
</dbReference>
<dbReference type="SUPFAM" id="SSF53850">
    <property type="entry name" value="Periplasmic binding protein-like II"/>
    <property type="match status" value="1"/>
</dbReference>
<evidence type="ECO:0000313" key="5">
    <source>
        <dbReference type="EMBL" id="UNO48680.1"/>
    </source>
</evidence>
<accession>T0C5A7</accession>
<dbReference type="GO" id="GO:0005829">
    <property type="term" value="C:cytosol"/>
    <property type="evidence" value="ECO:0007669"/>
    <property type="project" value="TreeGrafter"/>
</dbReference>
<dbReference type="PANTHER" id="PTHR30419:SF28">
    <property type="entry name" value="HTH-TYPE TRANSCRIPTIONAL REGULATOR BSDA"/>
    <property type="match status" value="1"/>
</dbReference>
<evidence type="ECO:0000256" key="2">
    <source>
        <dbReference type="ARBA" id="ARBA00023015"/>
    </source>
</evidence>
<dbReference type="Pfam" id="PF03466">
    <property type="entry name" value="LysR_substrate"/>
    <property type="match status" value="1"/>
</dbReference>
<dbReference type="InterPro" id="IPR050950">
    <property type="entry name" value="HTH-type_LysR_regulators"/>
</dbReference>
<dbReference type="Pfam" id="PF00126">
    <property type="entry name" value="HTH_1"/>
    <property type="match status" value="1"/>
</dbReference>
<dbReference type="GO" id="GO:0003700">
    <property type="term" value="F:DNA-binding transcription factor activity"/>
    <property type="evidence" value="ECO:0007669"/>
    <property type="project" value="InterPro"/>
</dbReference>
<protein>
    <submittedName>
        <fullName evidence="5">LysR family transcriptional regulator</fullName>
    </submittedName>
</protein>
<dbReference type="STRING" id="1356854.N007_04655"/>
<dbReference type="KEGG" id="aaco:K1I37_18795"/>